<dbReference type="InterPro" id="IPR051082">
    <property type="entry name" value="Pentapeptide-BTB/POZ_domain"/>
</dbReference>
<dbReference type="Pfam" id="PF00805">
    <property type="entry name" value="Pentapeptide"/>
    <property type="match status" value="1"/>
</dbReference>
<protein>
    <submittedName>
        <fullName evidence="2">Pentapeptide repeat-containing protein</fullName>
    </submittedName>
</protein>
<gene>
    <name evidence="2" type="ORF">EZH22_14050</name>
</gene>
<dbReference type="SUPFAM" id="SSF141571">
    <property type="entry name" value="Pentapeptide repeat-like"/>
    <property type="match status" value="1"/>
</dbReference>
<keyword evidence="1" id="KW-1133">Transmembrane helix</keyword>
<dbReference type="AlphaFoldDB" id="A0A974PUE7"/>
<dbReference type="InterPro" id="IPR001646">
    <property type="entry name" value="5peptide_repeat"/>
</dbReference>
<dbReference type="KEGG" id="xdi:EZH22_14050"/>
<keyword evidence="3" id="KW-1185">Reference proteome</keyword>
<name>A0A974PUE7_9HYPH</name>
<dbReference type="Proteomes" id="UP000596427">
    <property type="component" value="Chromosome"/>
</dbReference>
<keyword evidence="1" id="KW-0812">Transmembrane</keyword>
<dbReference type="RefSeq" id="WP_203196194.1">
    <property type="nucleotide sequence ID" value="NZ_CP063362.1"/>
</dbReference>
<accession>A0A974PUE7</accession>
<proteinExistence type="predicted"/>
<dbReference type="Gene3D" id="2.160.20.80">
    <property type="entry name" value="E3 ubiquitin-protein ligase SopA"/>
    <property type="match status" value="1"/>
</dbReference>
<dbReference type="EMBL" id="CP063362">
    <property type="protein sequence ID" value="QRG09275.1"/>
    <property type="molecule type" value="Genomic_DNA"/>
</dbReference>
<sequence length="364" mass="40110">MGMTSLWIGIAIFIVLYAGLAAFSIAVLPRKKYPHREFADITQALAYDDARNKLRQTIAQIVIGSGFVFTFVAAIVGHNITVLEGELKKQSDDITAYINAGKLEGDARLIFLDRLARISPQGFHDAAYRDVIRTIPHAKDPQCEKPDFDNSRTTLALTLLANRIEANDGALSLLLERKCLAGVRLDHWGEKVTRGTGLRWMNLSGSSLVAADLTGMDLSNSTMMGVAGCDYDIDGWSADVEAKGLDLRDRNTASEPKYPDLRRKYTLHFIDTKLRNVRFDWACLSGADFRKATLKGAQFHGANVSRADFRDTDILPSQLAMACYGRTDFSAEKNAKDFPLFDGYASAAFRGKAAIIPLCSNGEQ</sequence>
<evidence type="ECO:0000313" key="3">
    <source>
        <dbReference type="Proteomes" id="UP000596427"/>
    </source>
</evidence>
<organism evidence="2 3">
    <name type="scientific">Xanthobacter dioxanivorans</name>
    <dbReference type="NCBI Taxonomy" id="2528964"/>
    <lineage>
        <taxon>Bacteria</taxon>
        <taxon>Pseudomonadati</taxon>
        <taxon>Pseudomonadota</taxon>
        <taxon>Alphaproteobacteria</taxon>
        <taxon>Hyphomicrobiales</taxon>
        <taxon>Xanthobacteraceae</taxon>
        <taxon>Xanthobacter</taxon>
    </lineage>
</organism>
<dbReference type="PANTHER" id="PTHR14136:SF17">
    <property type="entry name" value="BTB_POZ DOMAIN-CONTAINING PROTEIN KCTD9"/>
    <property type="match status" value="1"/>
</dbReference>
<evidence type="ECO:0000313" key="2">
    <source>
        <dbReference type="EMBL" id="QRG09275.1"/>
    </source>
</evidence>
<dbReference type="PANTHER" id="PTHR14136">
    <property type="entry name" value="BTB_POZ DOMAIN-CONTAINING PROTEIN KCTD9"/>
    <property type="match status" value="1"/>
</dbReference>
<evidence type="ECO:0000256" key="1">
    <source>
        <dbReference type="SAM" id="Phobius"/>
    </source>
</evidence>
<reference evidence="2 3" key="1">
    <citation type="submission" date="2020-10" db="EMBL/GenBank/DDBJ databases">
        <title>Degradation of 1,4-Dioxane by Xanthobacter sp. YN2, via a Novel Group-2 Soluble Di-Iron Monooxygenase.</title>
        <authorList>
            <person name="Ma F."/>
            <person name="Wang Y."/>
            <person name="Yang J."/>
            <person name="Guo H."/>
            <person name="Su D."/>
            <person name="Yu L."/>
        </authorList>
    </citation>
    <scope>NUCLEOTIDE SEQUENCE [LARGE SCALE GENOMIC DNA]</scope>
    <source>
        <strain evidence="2 3">YN2</strain>
    </source>
</reference>
<keyword evidence="1" id="KW-0472">Membrane</keyword>
<feature type="transmembrane region" description="Helical" evidence="1">
    <location>
        <begin position="61"/>
        <end position="80"/>
    </location>
</feature>
<feature type="transmembrane region" description="Helical" evidence="1">
    <location>
        <begin position="6"/>
        <end position="28"/>
    </location>
</feature>